<comment type="similarity">
    <text evidence="2">Belongs to the glycosyltransferase 2 family.</text>
</comment>
<keyword evidence="5 8" id="KW-0812">Transmembrane</keyword>
<dbReference type="Gene3D" id="3.90.550.10">
    <property type="entry name" value="Spore Coat Polysaccharide Biosynthesis Protein SpsA, Chain A"/>
    <property type="match status" value="1"/>
</dbReference>
<accession>C0BUR1</accession>
<keyword evidence="7 8" id="KW-0472">Membrane</keyword>
<dbReference type="PANTHER" id="PTHR48090:SF1">
    <property type="entry name" value="PROPHAGE BACTOPRENOL GLUCOSYL TRANSFERASE HOMOLOG"/>
    <property type="match status" value="1"/>
</dbReference>
<keyword evidence="4" id="KW-0808">Transferase</keyword>
<evidence type="ECO:0000313" key="11">
    <source>
        <dbReference type="Proteomes" id="UP000003875"/>
    </source>
</evidence>
<name>C0BUR1_BIFPS</name>
<dbReference type="Proteomes" id="UP000003875">
    <property type="component" value="Unassembled WGS sequence"/>
</dbReference>
<protein>
    <recommendedName>
        <fullName evidence="9">Glycosyltransferase 2-like domain-containing protein</fullName>
    </recommendedName>
</protein>
<dbReference type="InterPro" id="IPR029044">
    <property type="entry name" value="Nucleotide-diphossugar_trans"/>
</dbReference>
<dbReference type="SUPFAM" id="SSF53448">
    <property type="entry name" value="Nucleotide-diphospho-sugar transferases"/>
    <property type="match status" value="1"/>
</dbReference>
<dbReference type="GO" id="GO:0005886">
    <property type="term" value="C:plasma membrane"/>
    <property type="evidence" value="ECO:0007669"/>
    <property type="project" value="TreeGrafter"/>
</dbReference>
<dbReference type="InterPro" id="IPR050256">
    <property type="entry name" value="Glycosyltransferase_2"/>
</dbReference>
<feature type="transmembrane region" description="Helical" evidence="8">
    <location>
        <begin position="249"/>
        <end position="274"/>
    </location>
</feature>
<evidence type="ECO:0000256" key="6">
    <source>
        <dbReference type="ARBA" id="ARBA00022989"/>
    </source>
</evidence>
<evidence type="ECO:0000256" key="3">
    <source>
        <dbReference type="ARBA" id="ARBA00022676"/>
    </source>
</evidence>
<dbReference type="eggNOG" id="COG1215">
    <property type="taxonomic scope" value="Bacteria"/>
</dbReference>
<keyword evidence="6 8" id="KW-1133">Transmembrane helix</keyword>
<proteinExistence type="inferred from homology"/>
<evidence type="ECO:0000256" key="7">
    <source>
        <dbReference type="ARBA" id="ARBA00023136"/>
    </source>
</evidence>
<feature type="transmembrane region" description="Helical" evidence="8">
    <location>
        <begin position="217"/>
        <end position="237"/>
    </location>
</feature>
<dbReference type="CDD" id="cd04187">
    <property type="entry name" value="DPM1_like_bac"/>
    <property type="match status" value="1"/>
</dbReference>
<evidence type="ECO:0000259" key="9">
    <source>
        <dbReference type="Pfam" id="PF00535"/>
    </source>
</evidence>
<evidence type="ECO:0000256" key="5">
    <source>
        <dbReference type="ARBA" id="ARBA00022692"/>
    </source>
</evidence>
<reference evidence="10 11" key="2">
    <citation type="submission" date="2009-02" db="EMBL/GenBank/DDBJ databases">
        <authorList>
            <person name="Fulton L."/>
            <person name="Clifton S."/>
            <person name="Fulton B."/>
            <person name="Xu J."/>
            <person name="Minx P."/>
            <person name="Pepin K.H."/>
            <person name="Johnson M."/>
            <person name="Bhonagiri V."/>
            <person name="Nash W.E."/>
            <person name="Mardis E.R."/>
            <person name="Wilson R.K."/>
        </authorList>
    </citation>
    <scope>NUCLEOTIDE SEQUENCE [LARGE SCALE GENOMIC DNA]</scope>
    <source>
        <strain evidence="10 11">DSM 20438</strain>
    </source>
</reference>
<evidence type="ECO:0000256" key="4">
    <source>
        <dbReference type="ARBA" id="ARBA00022679"/>
    </source>
</evidence>
<comment type="caution">
    <text evidence="10">The sequence shown here is derived from an EMBL/GenBank/DDBJ whole genome shotgun (WGS) entry which is preliminary data.</text>
</comment>
<dbReference type="InterPro" id="IPR001173">
    <property type="entry name" value="Glyco_trans_2-like"/>
</dbReference>
<evidence type="ECO:0000313" key="10">
    <source>
        <dbReference type="EMBL" id="EEG70114.1"/>
    </source>
</evidence>
<organism evidence="10 11">
    <name type="scientific">Bifidobacterium pseudocatenulatum DSM 20438 = JCM 1200 = LMG 10505</name>
    <dbReference type="NCBI Taxonomy" id="547043"/>
    <lineage>
        <taxon>Bacteria</taxon>
        <taxon>Bacillati</taxon>
        <taxon>Actinomycetota</taxon>
        <taxon>Actinomycetes</taxon>
        <taxon>Bifidobacteriales</taxon>
        <taxon>Bifidobacteriaceae</taxon>
        <taxon>Bifidobacterium</taxon>
    </lineage>
</organism>
<sequence length="293" mass="32889">MLKKKINQLIACDGISGKSRILFVDDGSKDGTWDLIQQLHYEDEALFGGVKLAHNRGHQSALYAGLMQALRDGCDAAISMDADLQDDVNAVDEMVKKFSQEHCEIVYGVRSSREKDSWFKRNSALMFYRVFEWMGAETVPNHADYRLMSRLALEALSEYHEVNLFLRGIVPSIGFKTGKVYYVRGVREAGESKYPLKKMIAFALEGITSFSTKPLKFVTGLGVISILIGLIMLAYAIGSVFMNHAVVGWGSMMCSIWLIGGFLMVSMGIVGEYVGKIYLETKHRPRYYIETAF</sequence>
<feature type="domain" description="Glycosyltransferase 2-like" evidence="9">
    <location>
        <begin position="18"/>
        <end position="152"/>
    </location>
</feature>
<evidence type="ECO:0000256" key="2">
    <source>
        <dbReference type="ARBA" id="ARBA00006739"/>
    </source>
</evidence>
<dbReference type="PANTHER" id="PTHR48090">
    <property type="entry name" value="UNDECAPRENYL-PHOSPHATE 4-DEOXY-4-FORMAMIDO-L-ARABINOSE TRANSFERASE-RELATED"/>
    <property type="match status" value="1"/>
</dbReference>
<dbReference type="AlphaFoldDB" id="C0BUR1"/>
<dbReference type="EMBL" id="ABXX02000005">
    <property type="protein sequence ID" value="EEG70114.1"/>
    <property type="molecule type" value="Genomic_DNA"/>
</dbReference>
<dbReference type="Pfam" id="PF00535">
    <property type="entry name" value="Glycos_transf_2"/>
    <property type="match status" value="1"/>
</dbReference>
<keyword evidence="3" id="KW-0328">Glycosyltransferase</keyword>
<gene>
    <name evidence="10" type="ORF">BIFPSEUDO_04149</name>
</gene>
<evidence type="ECO:0000256" key="1">
    <source>
        <dbReference type="ARBA" id="ARBA00004141"/>
    </source>
</evidence>
<comment type="subcellular location">
    <subcellularLocation>
        <location evidence="1">Membrane</location>
        <topology evidence="1">Multi-pass membrane protein</topology>
    </subcellularLocation>
</comment>
<reference evidence="10 11" key="1">
    <citation type="submission" date="2009-02" db="EMBL/GenBank/DDBJ databases">
        <title>Draft genome sequence of Bifidobacterium pseudocatenulatum (DSM 20438).</title>
        <authorList>
            <person name="Sudarsanam P."/>
            <person name="Ley R."/>
            <person name="Guruge J."/>
            <person name="Turnbaugh P.J."/>
            <person name="Mahowald M."/>
            <person name="Liep D."/>
            <person name="Gordon J."/>
        </authorList>
    </citation>
    <scope>NUCLEOTIDE SEQUENCE [LARGE SCALE GENOMIC DNA]</scope>
    <source>
        <strain evidence="10 11">DSM 20438</strain>
    </source>
</reference>
<dbReference type="GO" id="GO:0016757">
    <property type="term" value="F:glycosyltransferase activity"/>
    <property type="evidence" value="ECO:0007669"/>
    <property type="project" value="UniProtKB-KW"/>
</dbReference>
<evidence type="ECO:0000256" key="8">
    <source>
        <dbReference type="SAM" id="Phobius"/>
    </source>
</evidence>